<feature type="domain" description="Type I restriction modification DNA specificity" evidence="4">
    <location>
        <begin position="85"/>
        <end position="258"/>
    </location>
</feature>
<dbReference type="EMBL" id="AWXU01000017">
    <property type="protein sequence ID" value="KFN50579.1"/>
    <property type="molecule type" value="Genomic_DNA"/>
</dbReference>
<evidence type="ECO:0000313" key="5">
    <source>
        <dbReference type="EMBL" id="KFN50579.1"/>
    </source>
</evidence>
<protein>
    <recommendedName>
        <fullName evidence="4">Type I restriction modification DNA specificity domain-containing protein</fullName>
    </recommendedName>
</protein>
<comment type="similarity">
    <text evidence="1">Belongs to the type-I restriction system S methylase family.</text>
</comment>
<organism evidence="5 6">
    <name type="scientific">Arenimonas composti TR7-09 = DSM 18010</name>
    <dbReference type="NCBI Taxonomy" id="1121013"/>
    <lineage>
        <taxon>Bacteria</taxon>
        <taxon>Pseudomonadati</taxon>
        <taxon>Pseudomonadota</taxon>
        <taxon>Gammaproteobacteria</taxon>
        <taxon>Lysobacterales</taxon>
        <taxon>Lysobacteraceae</taxon>
        <taxon>Arenimonas</taxon>
    </lineage>
</organism>
<reference evidence="5 6" key="1">
    <citation type="submission" date="2013-09" db="EMBL/GenBank/DDBJ databases">
        <title>Genome sequencing of Arenimonas composti.</title>
        <authorList>
            <person name="Chen F."/>
            <person name="Wang G."/>
        </authorList>
    </citation>
    <scope>NUCLEOTIDE SEQUENCE [LARGE SCALE GENOMIC DNA]</scope>
    <source>
        <strain evidence="5 6">TR7-09</strain>
    </source>
</reference>
<evidence type="ECO:0000256" key="2">
    <source>
        <dbReference type="ARBA" id="ARBA00022747"/>
    </source>
</evidence>
<dbReference type="AlphaFoldDB" id="A0A091BIG9"/>
<evidence type="ECO:0000259" key="4">
    <source>
        <dbReference type="Pfam" id="PF01420"/>
    </source>
</evidence>
<evidence type="ECO:0000256" key="3">
    <source>
        <dbReference type="ARBA" id="ARBA00023125"/>
    </source>
</evidence>
<dbReference type="GO" id="GO:0009307">
    <property type="term" value="P:DNA restriction-modification system"/>
    <property type="evidence" value="ECO:0007669"/>
    <property type="project" value="UniProtKB-KW"/>
</dbReference>
<dbReference type="eggNOG" id="COG0732">
    <property type="taxonomic scope" value="Bacteria"/>
</dbReference>
<dbReference type="Proteomes" id="UP000029391">
    <property type="component" value="Unassembled WGS sequence"/>
</dbReference>
<name>A0A091BIG9_9GAMM</name>
<keyword evidence="3" id="KW-0238">DNA-binding</keyword>
<evidence type="ECO:0000256" key="1">
    <source>
        <dbReference type="ARBA" id="ARBA00010923"/>
    </source>
</evidence>
<keyword evidence="2" id="KW-0680">Restriction system</keyword>
<dbReference type="SUPFAM" id="SSF116734">
    <property type="entry name" value="DNA methylase specificity domain"/>
    <property type="match status" value="2"/>
</dbReference>
<dbReference type="InterPro" id="IPR044946">
    <property type="entry name" value="Restrct_endonuc_typeI_TRD_sf"/>
</dbReference>
<dbReference type="STRING" id="1121013.GCA_000426365_02587"/>
<dbReference type="InterPro" id="IPR052021">
    <property type="entry name" value="Type-I_RS_S_subunit"/>
</dbReference>
<dbReference type="CDD" id="cd17276">
    <property type="entry name" value="RMtype1_S_Sau1132ORF3780P-TRD1-CR1_like"/>
    <property type="match status" value="1"/>
</dbReference>
<gene>
    <name evidence="5" type="ORF">P873_05310</name>
</gene>
<dbReference type="InterPro" id="IPR000055">
    <property type="entry name" value="Restrct_endonuc_typeI_TRD"/>
</dbReference>
<evidence type="ECO:0000313" key="6">
    <source>
        <dbReference type="Proteomes" id="UP000029391"/>
    </source>
</evidence>
<dbReference type="PANTHER" id="PTHR30408">
    <property type="entry name" value="TYPE-1 RESTRICTION ENZYME ECOKI SPECIFICITY PROTEIN"/>
    <property type="match status" value="1"/>
</dbReference>
<comment type="caution">
    <text evidence="5">The sequence shown here is derived from an EMBL/GenBank/DDBJ whole genome shotgun (WGS) entry which is preliminary data.</text>
</comment>
<dbReference type="Gene3D" id="3.90.220.20">
    <property type="entry name" value="DNA methylase specificity domains"/>
    <property type="match status" value="1"/>
</dbReference>
<dbReference type="Pfam" id="PF01420">
    <property type="entry name" value="Methylase_S"/>
    <property type="match status" value="1"/>
</dbReference>
<dbReference type="GO" id="GO:0003677">
    <property type="term" value="F:DNA binding"/>
    <property type="evidence" value="ECO:0007669"/>
    <property type="project" value="UniProtKB-KW"/>
</dbReference>
<dbReference type="PANTHER" id="PTHR30408:SF12">
    <property type="entry name" value="TYPE I RESTRICTION ENZYME MJAVIII SPECIFICITY SUBUNIT"/>
    <property type="match status" value="1"/>
</dbReference>
<proteinExistence type="inferred from homology"/>
<accession>A0A091BIG9</accession>
<sequence>MDRELLEAVRVFCPSSSQQQLITAILDTLNTAIHETEAIIAKLKAVKQGLLHDLLTRGIDANGELRPPQTEAPHLYKQSPLGLVPKAWEVKAVSEVADIRSGATPSREQANRYFAARGIPWVKTLDLNEDFIIDTHECITTTALRETSCSLSPEGTVLVAMYGGWEQIGRTALLAVPAATNQAISALLFRSSSVVPEFILRALQHGRPRWHRVAASTRKDPNITKADVLAFEIPLPAPDEQAEIVRRLRTCGDRLESEGSMLAKLRHQKAGLMDDLLTGRVRVTPLLQEAQHA</sequence>
<keyword evidence="6" id="KW-1185">Reference proteome</keyword>